<comment type="caution">
    <text evidence="1">The sequence shown here is derived from an EMBL/GenBank/DDBJ whole genome shotgun (WGS) entry which is preliminary data.</text>
</comment>
<evidence type="ECO:0000313" key="1">
    <source>
        <dbReference type="EMBL" id="EFH85481.1"/>
    </source>
</evidence>
<dbReference type="Proteomes" id="UP000004508">
    <property type="component" value="Unassembled WGS sequence"/>
</dbReference>
<keyword evidence="2" id="KW-1185">Reference proteome</keyword>
<evidence type="ECO:0000313" key="2">
    <source>
        <dbReference type="Proteomes" id="UP000004508"/>
    </source>
</evidence>
<dbReference type="InParanoid" id="D6TNU5"/>
<sequence>MQLKFMLALHRKGVKDGLRLQALVCPLDPLPRGDTHHMSTLRIQKGAG</sequence>
<reference evidence="1 2" key="1">
    <citation type="journal article" date="2011" name="Stand. Genomic Sci.">
        <title>Non-contiguous finished genome sequence and contextual data of the filamentous soil bacterium Ktedonobacter racemifer type strain (SOSP1-21).</title>
        <authorList>
            <person name="Chang Y.J."/>
            <person name="Land M."/>
            <person name="Hauser L."/>
            <person name="Chertkov O."/>
            <person name="Del Rio T.G."/>
            <person name="Nolan M."/>
            <person name="Copeland A."/>
            <person name="Tice H."/>
            <person name="Cheng J.F."/>
            <person name="Lucas S."/>
            <person name="Han C."/>
            <person name="Goodwin L."/>
            <person name="Pitluck S."/>
            <person name="Ivanova N."/>
            <person name="Ovchinikova G."/>
            <person name="Pati A."/>
            <person name="Chen A."/>
            <person name="Palaniappan K."/>
            <person name="Mavromatis K."/>
            <person name="Liolios K."/>
            <person name="Brettin T."/>
            <person name="Fiebig A."/>
            <person name="Rohde M."/>
            <person name="Abt B."/>
            <person name="Goker M."/>
            <person name="Detter J.C."/>
            <person name="Woyke T."/>
            <person name="Bristow J."/>
            <person name="Eisen J.A."/>
            <person name="Markowitz V."/>
            <person name="Hugenholtz P."/>
            <person name="Kyrpides N.C."/>
            <person name="Klenk H.P."/>
            <person name="Lapidus A."/>
        </authorList>
    </citation>
    <scope>NUCLEOTIDE SEQUENCE [LARGE SCALE GENOMIC DNA]</scope>
    <source>
        <strain evidence="2">DSM 44963</strain>
    </source>
</reference>
<dbReference type="EMBL" id="ADVG01000002">
    <property type="protein sequence ID" value="EFH85481.1"/>
    <property type="molecule type" value="Genomic_DNA"/>
</dbReference>
<gene>
    <name evidence="1" type="ORF">Krac_6703</name>
</gene>
<dbReference type="STRING" id="485913.Krac_6703"/>
<organism evidence="1 2">
    <name type="scientific">Ktedonobacter racemifer DSM 44963</name>
    <dbReference type="NCBI Taxonomy" id="485913"/>
    <lineage>
        <taxon>Bacteria</taxon>
        <taxon>Bacillati</taxon>
        <taxon>Chloroflexota</taxon>
        <taxon>Ktedonobacteria</taxon>
        <taxon>Ktedonobacterales</taxon>
        <taxon>Ktedonobacteraceae</taxon>
        <taxon>Ktedonobacter</taxon>
    </lineage>
</organism>
<proteinExistence type="predicted"/>
<dbReference type="AlphaFoldDB" id="D6TNU5"/>
<accession>D6TNU5</accession>
<protein>
    <submittedName>
        <fullName evidence="1">Uncharacterized protein</fullName>
    </submittedName>
</protein>
<name>D6TNU5_KTERA</name>